<dbReference type="Proteomes" id="UP000503820">
    <property type="component" value="Unassembled WGS sequence"/>
</dbReference>
<evidence type="ECO:0000313" key="1">
    <source>
        <dbReference type="EMBL" id="GFM36595.1"/>
    </source>
</evidence>
<keyword evidence="2" id="KW-1185">Reference proteome</keyword>
<comment type="caution">
    <text evidence="1">The sequence shown here is derived from an EMBL/GenBank/DDBJ whole genome shotgun (WGS) entry which is preliminary data.</text>
</comment>
<dbReference type="EMBL" id="BLVP01000007">
    <property type="protein sequence ID" value="GFM36595.1"/>
    <property type="molecule type" value="Genomic_DNA"/>
</dbReference>
<proteinExistence type="predicted"/>
<gene>
    <name evidence="1" type="ORF">DSM19430T_12790</name>
</gene>
<evidence type="ECO:0000313" key="2">
    <source>
        <dbReference type="Proteomes" id="UP000503820"/>
    </source>
</evidence>
<name>A0A7J0BTY3_9BACT</name>
<sequence length="98" mass="10993">MHHAEAVCHFTEVCDNGKFDGDTGFFLDPFHPFDVGENLIQRKADEFAIEGADSSMRFWNATNSVVHTGVKSAGWLNRTNHLPRMSSGRVMGPWVVRT</sequence>
<organism evidence="1 2">
    <name type="scientific">Desulfovibrio psychrotolerans</name>
    <dbReference type="NCBI Taxonomy" id="415242"/>
    <lineage>
        <taxon>Bacteria</taxon>
        <taxon>Pseudomonadati</taxon>
        <taxon>Thermodesulfobacteriota</taxon>
        <taxon>Desulfovibrionia</taxon>
        <taxon>Desulfovibrionales</taxon>
        <taxon>Desulfovibrionaceae</taxon>
        <taxon>Desulfovibrio</taxon>
    </lineage>
</organism>
<protein>
    <submittedName>
        <fullName evidence="1">Uncharacterized protein</fullName>
    </submittedName>
</protein>
<accession>A0A7J0BTY3</accession>
<dbReference type="AlphaFoldDB" id="A0A7J0BTY3"/>
<reference evidence="1 2" key="1">
    <citation type="submission" date="2020-05" db="EMBL/GenBank/DDBJ databases">
        <title>Draft genome sequence of Desulfovibrio psychrotolerans JS1T.</title>
        <authorList>
            <person name="Ueno A."/>
            <person name="Tamazawa S."/>
            <person name="Tamamura S."/>
            <person name="Murakami T."/>
            <person name="Kiyama T."/>
            <person name="Inomata H."/>
            <person name="Amano Y."/>
            <person name="Miyakawa K."/>
            <person name="Tamaki H."/>
            <person name="Naganuma T."/>
            <person name="Kaneko K."/>
        </authorList>
    </citation>
    <scope>NUCLEOTIDE SEQUENCE [LARGE SCALE GENOMIC DNA]</scope>
    <source>
        <strain evidence="1 2">JS1</strain>
    </source>
</reference>